<name>A0ABW7XRV2_9MICO</name>
<keyword evidence="2" id="KW-1185">Reference proteome</keyword>
<comment type="caution">
    <text evidence="1">The sequence shown here is derived from an EMBL/GenBank/DDBJ whole genome shotgun (WGS) entry which is preliminary data.</text>
</comment>
<dbReference type="Proteomes" id="UP001611580">
    <property type="component" value="Unassembled WGS sequence"/>
</dbReference>
<accession>A0ABW7XRV2</accession>
<dbReference type="Gene3D" id="3.40.50.300">
    <property type="entry name" value="P-loop containing nucleotide triphosphate hydrolases"/>
    <property type="match status" value="1"/>
</dbReference>
<dbReference type="EMBL" id="JBIRYI010000023">
    <property type="protein sequence ID" value="MFI2490274.1"/>
    <property type="molecule type" value="Genomic_DNA"/>
</dbReference>
<dbReference type="InterPro" id="IPR052922">
    <property type="entry name" value="Cytidylate_Kinase-2"/>
</dbReference>
<sequence length="183" mass="20651">MHRVSVVGASGSGKSTFARRLAAHLAIRHVELDALYWGPGWTPRPHEDFMGDAGTAMAGDTWVIDGNYSALQPAIWKRADTVVWIDPPTPLVLARVYRRTLLRAIDQAELWPGTGLRQPWTDALAPWKRDSIVRWSLQQRRSHPRRYGDAMSAPENAHLTFHRLRSRRDVEVFLGGTVRAQPA</sequence>
<dbReference type="RefSeq" id="WP_397408018.1">
    <property type="nucleotide sequence ID" value="NZ_JBIRYI010000023.1"/>
</dbReference>
<proteinExistence type="predicted"/>
<organism evidence="1 2">
    <name type="scientific">Promicromonospora kroppenstedtii</name>
    <dbReference type="NCBI Taxonomy" id="440482"/>
    <lineage>
        <taxon>Bacteria</taxon>
        <taxon>Bacillati</taxon>
        <taxon>Actinomycetota</taxon>
        <taxon>Actinomycetes</taxon>
        <taxon>Micrococcales</taxon>
        <taxon>Promicromonosporaceae</taxon>
        <taxon>Promicromonospora</taxon>
    </lineage>
</organism>
<gene>
    <name evidence="1" type="ORF">ACH47X_25405</name>
</gene>
<dbReference type="SUPFAM" id="SSF52540">
    <property type="entry name" value="P-loop containing nucleoside triphosphate hydrolases"/>
    <property type="match status" value="1"/>
</dbReference>
<reference evidence="1 2" key="1">
    <citation type="submission" date="2024-10" db="EMBL/GenBank/DDBJ databases">
        <title>The Natural Products Discovery Center: Release of the First 8490 Sequenced Strains for Exploring Actinobacteria Biosynthetic Diversity.</title>
        <authorList>
            <person name="Kalkreuter E."/>
            <person name="Kautsar S.A."/>
            <person name="Yang D."/>
            <person name="Bader C.D."/>
            <person name="Teijaro C.N."/>
            <person name="Fluegel L."/>
            <person name="Davis C.M."/>
            <person name="Simpson J.R."/>
            <person name="Lauterbach L."/>
            <person name="Steele A.D."/>
            <person name="Gui C."/>
            <person name="Meng S."/>
            <person name="Li G."/>
            <person name="Viehrig K."/>
            <person name="Ye F."/>
            <person name="Su P."/>
            <person name="Kiefer A.F."/>
            <person name="Nichols A."/>
            <person name="Cepeda A.J."/>
            <person name="Yan W."/>
            <person name="Fan B."/>
            <person name="Jiang Y."/>
            <person name="Adhikari A."/>
            <person name="Zheng C.-J."/>
            <person name="Schuster L."/>
            <person name="Cowan T.M."/>
            <person name="Smanski M.J."/>
            <person name="Chevrette M.G."/>
            <person name="De Carvalho L.P.S."/>
            <person name="Shen B."/>
        </authorList>
    </citation>
    <scope>NUCLEOTIDE SEQUENCE [LARGE SCALE GENOMIC DNA]</scope>
    <source>
        <strain evidence="1 2">NPDC019481</strain>
    </source>
</reference>
<evidence type="ECO:0000313" key="1">
    <source>
        <dbReference type="EMBL" id="MFI2490274.1"/>
    </source>
</evidence>
<dbReference type="PANTHER" id="PTHR37816">
    <property type="entry name" value="YALI0E33011P"/>
    <property type="match status" value="1"/>
</dbReference>
<evidence type="ECO:0000313" key="2">
    <source>
        <dbReference type="Proteomes" id="UP001611580"/>
    </source>
</evidence>
<protein>
    <submittedName>
        <fullName evidence="1">AAA family ATPase</fullName>
    </submittedName>
</protein>
<dbReference type="InterPro" id="IPR027417">
    <property type="entry name" value="P-loop_NTPase"/>
</dbReference>
<dbReference type="PANTHER" id="PTHR37816:SF1">
    <property type="entry name" value="TOXIN"/>
    <property type="match status" value="1"/>
</dbReference>
<dbReference type="CDD" id="cd02019">
    <property type="entry name" value="NK"/>
    <property type="match status" value="1"/>
</dbReference>